<dbReference type="EMBL" id="SMAI01000001">
    <property type="protein sequence ID" value="TCT08292.1"/>
    <property type="molecule type" value="Genomic_DNA"/>
</dbReference>
<accession>A0A4R3M5J3</accession>
<evidence type="ECO:0000313" key="2">
    <source>
        <dbReference type="EMBL" id="TCT08292.1"/>
    </source>
</evidence>
<sequence>MAASPTDPPPADAPRLPPTVHASCVLIGQTGILIRGPSGSGKSHLALRLILDPPRVLPPARLVADDRVRLDLRAGAVVACAPAALAGMIEVRHLGLRRLPHVPEAPISLVLDLGVDGASRLPEPGACETVICGQRLWRIAIPPGTDAALLVAAALATQNS</sequence>
<dbReference type="Pfam" id="PF07475">
    <property type="entry name" value="Hpr_kinase_C"/>
    <property type="match status" value="1"/>
</dbReference>
<organism evidence="2 3">
    <name type="scientific">Aquabacter spiritensis</name>
    <dbReference type="NCBI Taxonomy" id="933073"/>
    <lineage>
        <taxon>Bacteria</taxon>
        <taxon>Pseudomonadati</taxon>
        <taxon>Pseudomonadota</taxon>
        <taxon>Alphaproteobacteria</taxon>
        <taxon>Hyphomicrobiales</taxon>
        <taxon>Xanthobacteraceae</taxon>
        <taxon>Aquabacter</taxon>
    </lineage>
</organism>
<protein>
    <submittedName>
        <fullName evidence="2">Hpr(Ser) kinase/phosphatase</fullName>
    </submittedName>
</protein>
<dbReference type="SUPFAM" id="SSF53795">
    <property type="entry name" value="PEP carboxykinase-like"/>
    <property type="match status" value="1"/>
</dbReference>
<dbReference type="AlphaFoldDB" id="A0A4R3M5J3"/>
<dbReference type="RefSeq" id="WP_132029916.1">
    <property type="nucleotide sequence ID" value="NZ_SMAI01000001.1"/>
</dbReference>
<feature type="domain" description="HPr kinase/phosphorylase C-terminal" evidence="1">
    <location>
        <begin position="19"/>
        <end position="96"/>
    </location>
</feature>
<keyword evidence="2" id="KW-0808">Transferase</keyword>
<evidence type="ECO:0000259" key="1">
    <source>
        <dbReference type="Pfam" id="PF07475"/>
    </source>
</evidence>
<dbReference type="InterPro" id="IPR011104">
    <property type="entry name" value="Hpr_kin/Pase_C"/>
</dbReference>
<dbReference type="GO" id="GO:0005524">
    <property type="term" value="F:ATP binding"/>
    <property type="evidence" value="ECO:0007669"/>
    <property type="project" value="InterPro"/>
</dbReference>
<keyword evidence="2" id="KW-0418">Kinase</keyword>
<keyword evidence="3" id="KW-1185">Reference proteome</keyword>
<comment type="caution">
    <text evidence="2">The sequence shown here is derived from an EMBL/GenBank/DDBJ whole genome shotgun (WGS) entry which is preliminary data.</text>
</comment>
<dbReference type="InterPro" id="IPR027417">
    <property type="entry name" value="P-loop_NTPase"/>
</dbReference>
<dbReference type="OrthoDB" id="8326226at2"/>
<name>A0A4R3M5J3_9HYPH</name>
<evidence type="ECO:0000313" key="3">
    <source>
        <dbReference type="Proteomes" id="UP000294664"/>
    </source>
</evidence>
<dbReference type="Gene3D" id="3.40.50.300">
    <property type="entry name" value="P-loop containing nucleotide triphosphate hydrolases"/>
    <property type="match status" value="1"/>
</dbReference>
<dbReference type="GO" id="GO:0000155">
    <property type="term" value="F:phosphorelay sensor kinase activity"/>
    <property type="evidence" value="ECO:0007669"/>
    <property type="project" value="InterPro"/>
</dbReference>
<proteinExistence type="predicted"/>
<dbReference type="Proteomes" id="UP000294664">
    <property type="component" value="Unassembled WGS sequence"/>
</dbReference>
<gene>
    <name evidence="2" type="ORF">EDC64_101815</name>
</gene>
<dbReference type="GO" id="GO:0006109">
    <property type="term" value="P:regulation of carbohydrate metabolic process"/>
    <property type="evidence" value="ECO:0007669"/>
    <property type="project" value="InterPro"/>
</dbReference>
<reference evidence="2 3" key="1">
    <citation type="submission" date="2019-03" db="EMBL/GenBank/DDBJ databases">
        <title>Genomic Encyclopedia of Type Strains, Phase IV (KMG-IV): sequencing the most valuable type-strain genomes for metagenomic binning, comparative biology and taxonomic classification.</title>
        <authorList>
            <person name="Goeker M."/>
        </authorList>
    </citation>
    <scope>NUCLEOTIDE SEQUENCE [LARGE SCALE GENOMIC DNA]</scope>
    <source>
        <strain evidence="2 3">DSM 9035</strain>
    </source>
</reference>